<reference evidence="14" key="3">
    <citation type="submission" date="2021-06" db="EMBL/GenBank/DDBJ databases">
        <title>Genomic Description and Analysis of Intracellular Bacteria, Candidatus Berkiella cookevillensis and Candidatus Berkiella aquae.</title>
        <authorList>
            <person name="Kidane D.T."/>
            <person name="Mehari Y.T."/>
            <person name="Rice F.C."/>
            <person name="Arivett B.A."/>
            <person name="Farone A.L."/>
            <person name="Berk S.G."/>
            <person name="Farone M.B."/>
        </authorList>
    </citation>
    <scope>NUCLEOTIDE SEQUENCE</scope>
    <source>
        <strain evidence="14">CC99</strain>
    </source>
</reference>
<evidence type="ECO:0000256" key="4">
    <source>
        <dbReference type="ARBA" id="ARBA00022490"/>
    </source>
</evidence>
<dbReference type="Proteomes" id="UP000051494">
    <property type="component" value="Unassembled WGS sequence"/>
</dbReference>
<evidence type="ECO:0000256" key="11">
    <source>
        <dbReference type="ARBA" id="ARBA00033158"/>
    </source>
</evidence>
<dbReference type="Gene3D" id="1.20.5.50">
    <property type="match status" value="1"/>
</dbReference>
<evidence type="ECO:0000256" key="8">
    <source>
        <dbReference type="ARBA" id="ARBA00023306"/>
    </source>
</evidence>
<dbReference type="PANTHER" id="PTHR34981">
    <property type="entry name" value="CELL DIVISION PROTEIN ZAPA"/>
    <property type="match status" value="1"/>
</dbReference>
<keyword evidence="7" id="KW-0717">Septation</keyword>
<evidence type="ECO:0000256" key="6">
    <source>
        <dbReference type="ARBA" id="ARBA00023054"/>
    </source>
</evidence>
<feature type="coiled-coil region" evidence="12">
    <location>
        <begin position="71"/>
        <end position="98"/>
    </location>
</feature>
<proteinExistence type="inferred from homology"/>
<evidence type="ECO:0000313" key="15">
    <source>
        <dbReference type="Proteomes" id="UP000051494"/>
    </source>
</evidence>
<name>A0A0Q9YLG6_9GAMM</name>
<organism evidence="13">
    <name type="scientific">Candidatus Berkiella cookevillensis</name>
    <dbReference type="NCBI Taxonomy" id="437022"/>
    <lineage>
        <taxon>Bacteria</taxon>
        <taxon>Pseudomonadati</taxon>
        <taxon>Pseudomonadota</taxon>
        <taxon>Gammaproteobacteria</taxon>
        <taxon>Candidatus Berkiellales</taxon>
        <taxon>Candidatus Berkiellaceae</taxon>
        <taxon>Candidatus Berkiella</taxon>
    </lineage>
</organism>
<reference evidence="13" key="1">
    <citation type="submission" date="2015-09" db="EMBL/GenBank/DDBJ databases">
        <title>Draft Genome Sequences of Two Novel Amoeba-resistant Intranuclear Bacteria, Candidatus Berkiella cookevillensis and Candidatus Berkiella aquae.</title>
        <authorList>
            <person name="Mehari Y.T."/>
            <person name="Arivett B.A."/>
            <person name="Farone A.L."/>
            <person name="Gunderson J.H."/>
            <person name="Farone M.B."/>
        </authorList>
    </citation>
    <scope>NUCLEOTIDE SEQUENCE [LARGE SCALE GENOMIC DNA]</scope>
    <source>
        <strain evidence="13">CC99</strain>
    </source>
</reference>
<dbReference type="GO" id="GO:0030428">
    <property type="term" value="C:cell septum"/>
    <property type="evidence" value="ECO:0007669"/>
    <property type="project" value="TreeGrafter"/>
</dbReference>
<dbReference type="EMBL" id="LKHV02000001">
    <property type="protein sequence ID" value="MCS5709564.1"/>
    <property type="molecule type" value="Genomic_DNA"/>
</dbReference>
<evidence type="ECO:0000256" key="10">
    <source>
        <dbReference type="ARBA" id="ARBA00026068"/>
    </source>
</evidence>
<comment type="subcellular location">
    <subcellularLocation>
        <location evidence="1">Cytoplasm</location>
    </subcellularLocation>
</comment>
<evidence type="ECO:0000256" key="5">
    <source>
        <dbReference type="ARBA" id="ARBA00022618"/>
    </source>
</evidence>
<evidence type="ECO:0000256" key="7">
    <source>
        <dbReference type="ARBA" id="ARBA00023210"/>
    </source>
</evidence>
<dbReference type="AlphaFoldDB" id="A0A0Q9YLG6"/>
<dbReference type="Pfam" id="PF05164">
    <property type="entry name" value="ZapA"/>
    <property type="match status" value="1"/>
</dbReference>
<dbReference type="GO" id="GO:0000917">
    <property type="term" value="P:division septum assembly"/>
    <property type="evidence" value="ECO:0007669"/>
    <property type="project" value="UniProtKB-KW"/>
</dbReference>
<evidence type="ECO:0000256" key="2">
    <source>
        <dbReference type="ARBA" id="ARBA00010074"/>
    </source>
</evidence>
<sequence>MKASDKGTFVSILDKEFCINCPPDKEVTLKNAASYLDKQMRQIRKTGRVIGLERIAVMAALNIAHELLALKENRENRVADFSDRIKLLQSKIDEALQKDLRKEEVAQNNHLNINVAMDNNPMSTLSFSETSVNAHAMEAETV</sequence>
<protein>
    <recommendedName>
        <fullName evidence="3">Cell division protein ZapA</fullName>
    </recommendedName>
    <alternativeName>
        <fullName evidence="11">Z ring-associated protein ZapA</fullName>
    </alternativeName>
</protein>
<dbReference type="InterPro" id="IPR007838">
    <property type="entry name" value="Cell_div_ZapA-like"/>
</dbReference>
<evidence type="ECO:0000256" key="12">
    <source>
        <dbReference type="SAM" id="Coils"/>
    </source>
</evidence>
<dbReference type="Gene3D" id="3.30.160.880">
    <property type="entry name" value="Cell division protein ZapA protomer, N-terminal domain"/>
    <property type="match status" value="1"/>
</dbReference>
<dbReference type="GO" id="GO:0000921">
    <property type="term" value="P:septin ring assembly"/>
    <property type="evidence" value="ECO:0007669"/>
    <property type="project" value="TreeGrafter"/>
</dbReference>
<comment type="similarity">
    <text evidence="2">Belongs to the ZapA family. Type 1 subfamily.</text>
</comment>
<gene>
    <name evidence="13" type="primary">zapA</name>
    <name evidence="14" type="ORF">CC99x_011720</name>
    <name evidence="13" type="ORF">CC99x_02075</name>
</gene>
<dbReference type="RefSeq" id="WP_077065468.1">
    <property type="nucleotide sequence ID" value="NZ_LKHV02000001.1"/>
</dbReference>
<comment type="caution">
    <text evidence="13">The sequence shown here is derived from an EMBL/GenBank/DDBJ whole genome shotgun (WGS) entry which is preliminary data.</text>
</comment>
<dbReference type="InterPro" id="IPR042233">
    <property type="entry name" value="Cell_div_ZapA_N"/>
</dbReference>
<evidence type="ECO:0000256" key="9">
    <source>
        <dbReference type="ARBA" id="ARBA00024910"/>
    </source>
</evidence>
<keyword evidence="6 12" id="KW-0175">Coiled coil</keyword>
<dbReference type="GO" id="GO:0043093">
    <property type="term" value="P:FtsZ-dependent cytokinesis"/>
    <property type="evidence" value="ECO:0007669"/>
    <property type="project" value="TreeGrafter"/>
</dbReference>
<dbReference type="GO" id="GO:0005829">
    <property type="term" value="C:cytosol"/>
    <property type="evidence" value="ECO:0007669"/>
    <property type="project" value="TreeGrafter"/>
</dbReference>
<dbReference type="STRING" id="437022.CC99x_02075"/>
<evidence type="ECO:0000256" key="3">
    <source>
        <dbReference type="ARBA" id="ARBA00015195"/>
    </source>
</evidence>
<keyword evidence="15" id="KW-1185">Reference proteome</keyword>
<dbReference type="InterPro" id="IPR036192">
    <property type="entry name" value="Cell_div_ZapA-like_sf"/>
</dbReference>
<dbReference type="GO" id="GO:0032153">
    <property type="term" value="C:cell division site"/>
    <property type="evidence" value="ECO:0007669"/>
    <property type="project" value="TreeGrafter"/>
</dbReference>
<keyword evidence="4" id="KW-0963">Cytoplasm</keyword>
<dbReference type="SUPFAM" id="SSF102829">
    <property type="entry name" value="Cell division protein ZapA-like"/>
    <property type="match status" value="1"/>
</dbReference>
<keyword evidence="5 13" id="KW-0132">Cell division</keyword>
<dbReference type="OrthoDB" id="5772359at2"/>
<evidence type="ECO:0000256" key="1">
    <source>
        <dbReference type="ARBA" id="ARBA00004496"/>
    </source>
</evidence>
<accession>A0A0Q9YLG6</accession>
<evidence type="ECO:0000313" key="14">
    <source>
        <dbReference type="EMBL" id="MCS5709564.1"/>
    </source>
</evidence>
<dbReference type="PANTHER" id="PTHR34981:SF1">
    <property type="entry name" value="CELL DIVISION PROTEIN ZAPA"/>
    <property type="match status" value="1"/>
</dbReference>
<comment type="function">
    <text evidence="9">Activator of cell division through the inhibition of FtsZ GTPase activity, therefore promoting FtsZ assembly into bundles of protofilaments necessary for the formation of the division Z ring. It is recruited early at mid-cell but it is not essential for cell division.</text>
</comment>
<evidence type="ECO:0000313" key="13">
    <source>
        <dbReference type="EMBL" id="KRG17780.1"/>
    </source>
</evidence>
<keyword evidence="8" id="KW-0131">Cell cycle</keyword>
<dbReference type="EMBL" id="LKHV01000012">
    <property type="protein sequence ID" value="KRG17780.1"/>
    <property type="molecule type" value="Genomic_DNA"/>
</dbReference>
<comment type="subunit">
    <text evidence="10">Homodimer. Interacts with FtsZ.</text>
</comment>
<reference evidence="14" key="2">
    <citation type="journal article" date="2016" name="Genome Announc.">
        <title>Draft Genome Sequences of Two Novel Amoeba-Resistant Intranuclear Bacteria, 'Candidatus Berkiella cookevillensis' and 'Candidatus Berkiella aquae'.</title>
        <authorList>
            <person name="Mehari Y.T."/>
            <person name="Arivett B.A."/>
            <person name="Farone A.L."/>
            <person name="Gunderson J.H."/>
            <person name="Farone M.B."/>
        </authorList>
    </citation>
    <scope>NUCLEOTIDE SEQUENCE</scope>
    <source>
        <strain evidence="14">CC99</strain>
    </source>
</reference>